<name>A0ABT7MGH5_9PSEU</name>
<feature type="region of interest" description="Disordered" evidence="1">
    <location>
        <begin position="246"/>
        <end position="271"/>
    </location>
</feature>
<gene>
    <name evidence="2" type="ORF">QRT03_25105</name>
</gene>
<organism evidence="2 3">
    <name type="scientific">Actinomycetospora termitidis</name>
    <dbReference type="NCBI Taxonomy" id="3053470"/>
    <lineage>
        <taxon>Bacteria</taxon>
        <taxon>Bacillati</taxon>
        <taxon>Actinomycetota</taxon>
        <taxon>Actinomycetes</taxon>
        <taxon>Pseudonocardiales</taxon>
        <taxon>Pseudonocardiaceae</taxon>
        <taxon>Actinomycetospora</taxon>
    </lineage>
</organism>
<evidence type="ECO:0000313" key="2">
    <source>
        <dbReference type="EMBL" id="MDL5159269.1"/>
    </source>
</evidence>
<evidence type="ECO:0000313" key="3">
    <source>
        <dbReference type="Proteomes" id="UP001231924"/>
    </source>
</evidence>
<reference evidence="2 3" key="1">
    <citation type="submission" date="2023-06" db="EMBL/GenBank/DDBJ databases">
        <title>Actinomycetospora Odt1-22.</title>
        <authorList>
            <person name="Supong K."/>
        </authorList>
    </citation>
    <scope>NUCLEOTIDE SEQUENCE [LARGE SCALE GENOMIC DNA]</scope>
    <source>
        <strain evidence="2 3">Odt1-22</strain>
    </source>
</reference>
<dbReference type="EMBL" id="JASVWF010000007">
    <property type="protein sequence ID" value="MDL5159269.1"/>
    <property type="molecule type" value="Genomic_DNA"/>
</dbReference>
<comment type="caution">
    <text evidence="2">The sequence shown here is derived from an EMBL/GenBank/DDBJ whole genome shotgun (WGS) entry which is preliminary data.</text>
</comment>
<dbReference type="RefSeq" id="WP_286055853.1">
    <property type="nucleotide sequence ID" value="NZ_JASVWF010000007.1"/>
</dbReference>
<evidence type="ECO:0000256" key="1">
    <source>
        <dbReference type="SAM" id="MobiDB-lite"/>
    </source>
</evidence>
<protein>
    <submittedName>
        <fullName evidence="2">Uncharacterized protein</fullName>
    </submittedName>
</protein>
<proteinExistence type="predicted"/>
<dbReference type="Proteomes" id="UP001231924">
    <property type="component" value="Unassembled WGS sequence"/>
</dbReference>
<accession>A0ABT7MGH5</accession>
<keyword evidence="3" id="KW-1185">Reference proteome</keyword>
<sequence length="352" mass="37315">MSNTAEVIAYLSATGWHDTGRTWRGGALWATDDVTVLVPADEVRDHAERLHDLLNTVAEVEERPVDAVLRGLRHPLDDELTFAPDGDLPLEAGAASLRGLRLLLVQSARSVVEGPHRRFHGPDAPPVVGLVDSVLLGSSPTVRSGFSLHVPAGQDTGLSGREVTRQVRDVVVAAARGVENEEPALLVQAALLGLSVGCCTALANLGVPGRGFGLGIRYAAGGGLESPAHVTFPPMSGVVLRAARRQLSRDGSHGEGTASGVVDGLHDEPGSRDRWRARVRGEVLPDDGSVRGRVVWVRFDSQRAYDRMVEHYNQARSVRVTGELASRDGRIELVAGENGVADMGGEGAGESE</sequence>